<organism evidence="1 2">
    <name type="scientific">Nocardia terpenica</name>
    <dbReference type="NCBI Taxonomy" id="455432"/>
    <lineage>
        <taxon>Bacteria</taxon>
        <taxon>Bacillati</taxon>
        <taxon>Actinomycetota</taxon>
        <taxon>Actinomycetes</taxon>
        <taxon>Mycobacteriales</taxon>
        <taxon>Nocardiaceae</taxon>
        <taxon>Nocardia</taxon>
    </lineage>
</organism>
<dbReference type="RefSeq" id="WP_167487823.1">
    <property type="nucleotide sequence ID" value="NZ_CP046173.1"/>
</dbReference>
<dbReference type="AlphaFoldDB" id="A0A6G9Z649"/>
<sequence length="142" mass="16139">MAVRQFPWTDICHLPQLLRRSWRRHRASGAGLADFTLESDWKPGPAAHAPGPYLFNFTRFTPIKATDVRQLGSLSVWTDATGLDTFISLPDHVEIMNKYRTRSLPLRSATWWSDHLDLDSALPHGLQLLDAHDTQRVSVPRA</sequence>
<evidence type="ECO:0000313" key="2">
    <source>
        <dbReference type="Proteomes" id="UP000500953"/>
    </source>
</evidence>
<evidence type="ECO:0008006" key="3">
    <source>
        <dbReference type="Google" id="ProtNLM"/>
    </source>
</evidence>
<proteinExistence type="predicted"/>
<gene>
    <name evidence="1" type="ORF">F6W96_21475</name>
</gene>
<protein>
    <recommendedName>
        <fullName evidence="3">DUF3291 domain-containing protein</fullName>
    </recommendedName>
</protein>
<evidence type="ECO:0000313" key="1">
    <source>
        <dbReference type="EMBL" id="QIS20483.1"/>
    </source>
</evidence>
<dbReference type="EMBL" id="CP046173">
    <property type="protein sequence ID" value="QIS20483.1"/>
    <property type="molecule type" value="Genomic_DNA"/>
</dbReference>
<accession>A0A6G9Z649</accession>
<reference evidence="1 2" key="1">
    <citation type="journal article" date="2019" name="ACS Chem. Biol.">
        <title>Identification and Mobilization of a Cryptic Antibiotic Biosynthesis Gene Locus from a Human-Pathogenic Nocardia Isolate.</title>
        <authorList>
            <person name="Herisse M."/>
            <person name="Ishida K."/>
            <person name="Porter J.L."/>
            <person name="Howden B."/>
            <person name="Hertweck C."/>
            <person name="Stinear T.P."/>
            <person name="Pidot S.J."/>
        </authorList>
    </citation>
    <scope>NUCLEOTIDE SEQUENCE [LARGE SCALE GENOMIC DNA]</scope>
    <source>
        <strain evidence="1 2">AUSMDU00012715</strain>
    </source>
</reference>
<name>A0A6G9Z649_9NOCA</name>
<dbReference type="Proteomes" id="UP000500953">
    <property type="component" value="Chromosome"/>
</dbReference>